<dbReference type="OrthoDB" id="9794638at2"/>
<dbReference type="PANTHER" id="PTHR33798">
    <property type="entry name" value="FLAVOPROTEIN OXYGENASE"/>
    <property type="match status" value="1"/>
</dbReference>
<dbReference type="Gene3D" id="2.30.110.10">
    <property type="entry name" value="Electron Transport, Fmn-binding Protein, Chain A"/>
    <property type="match status" value="1"/>
</dbReference>
<keyword evidence="3" id="KW-0288">FMN</keyword>
<dbReference type="InterPro" id="IPR012349">
    <property type="entry name" value="Split_barrel_FMN-bd"/>
</dbReference>
<dbReference type="STRING" id="568899.SAMN05192534_103113"/>
<evidence type="ECO:0000256" key="3">
    <source>
        <dbReference type="ARBA" id="ARBA00022643"/>
    </source>
</evidence>
<reference evidence="6 7" key="1">
    <citation type="submission" date="2016-10" db="EMBL/GenBank/DDBJ databases">
        <authorList>
            <person name="de Groot N.N."/>
        </authorList>
    </citation>
    <scope>NUCLEOTIDE SEQUENCE [LARGE SCALE GENOMIC DNA]</scope>
    <source>
        <strain evidence="6 7">DSM 21632</strain>
    </source>
</reference>
<dbReference type="GO" id="GO:0016646">
    <property type="term" value="F:oxidoreductase activity, acting on the CH-NH group of donors, NAD or NADP as acceptor"/>
    <property type="evidence" value="ECO:0007669"/>
    <property type="project" value="UniProtKB-ARBA"/>
</dbReference>
<feature type="domain" description="Flavin reductase like" evidence="5">
    <location>
        <begin position="25"/>
        <end position="178"/>
    </location>
</feature>
<dbReference type="RefSeq" id="WP_091271718.1">
    <property type="nucleotide sequence ID" value="NZ_FNDK01000003.1"/>
</dbReference>
<comment type="cofactor">
    <cofactor evidence="1">
        <name>FMN</name>
        <dbReference type="ChEBI" id="CHEBI:58210"/>
    </cofactor>
</comment>
<evidence type="ECO:0000256" key="4">
    <source>
        <dbReference type="ARBA" id="ARBA00038054"/>
    </source>
</evidence>
<dbReference type="SUPFAM" id="SSF50475">
    <property type="entry name" value="FMN-binding split barrel"/>
    <property type="match status" value="1"/>
</dbReference>
<evidence type="ECO:0000313" key="6">
    <source>
        <dbReference type="EMBL" id="SDH27121.1"/>
    </source>
</evidence>
<evidence type="ECO:0000256" key="2">
    <source>
        <dbReference type="ARBA" id="ARBA00022630"/>
    </source>
</evidence>
<dbReference type="InterPro" id="IPR002563">
    <property type="entry name" value="Flavin_Rdtase-like_dom"/>
</dbReference>
<keyword evidence="2" id="KW-0285">Flavoprotein</keyword>
<evidence type="ECO:0000313" key="7">
    <source>
        <dbReference type="Proteomes" id="UP000199163"/>
    </source>
</evidence>
<gene>
    <name evidence="6" type="ORF">SAMN05192534_103113</name>
</gene>
<keyword evidence="7" id="KW-1185">Reference proteome</keyword>
<dbReference type="PANTHER" id="PTHR33798:SF5">
    <property type="entry name" value="FLAVIN REDUCTASE LIKE DOMAIN-CONTAINING PROTEIN"/>
    <property type="match status" value="1"/>
</dbReference>
<accession>A0A1G8B1W6</accession>
<dbReference type="SMART" id="SM00903">
    <property type="entry name" value="Flavin_Reduct"/>
    <property type="match status" value="1"/>
</dbReference>
<name>A0A1G8B1W6_9BACI</name>
<dbReference type="EMBL" id="FNDK01000003">
    <property type="protein sequence ID" value="SDH27121.1"/>
    <property type="molecule type" value="Genomic_DNA"/>
</dbReference>
<dbReference type="Pfam" id="PF01613">
    <property type="entry name" value="Flavin_Reduct"/>
    <property type="match status" value="1"/>
</dbReference>
<evidence type="ECO:0000256" key="1">
    <source>
        <dbReference type="ARBA" id="ARBA00001917"/>
    </source>
</evidence>
<proteinExistence type="inferred from homology"/>
<dbReference type="GO" id="GO:0010181">
    <property type="term" value="F:FMN binding"/>
    <property type="evidence" value="ECO:0007669"/>
    <property type="project" value="InterPro"/>
</dbReference>
<sequence>MPNNGAHAFYPNEMEKKQIYKLLIGSVVPRPIAWISSKNGDGIYNVAPFSFFTVASSQPPTLAVTIAPAPKEHQGGVKDTLSNIRETEEYVINVVPEALGNEMYESSLQHAPDVSEFDKAGLTPEPSRMIDVPSIKETPIAFECKLDRIVSIGRENMVFGQVVCAHVNEDAYLGNFKTDIEAWKPLARLAGNYASLHKPYHLPK</sequence>
<dbReference type="Proteomes" id="UP000199163">
    <property type="component" value="Unassembled WGS sequence"/>
</dbReference>
<organism evidence="6 7">
    <name type="scientific">Alteribacillus persepolensis</name>
    <dbReference type="NCBI Taxonomy" id="568899"/>
    <lineage>
        <taxon>Bacteria</taxon>
        <taxon>Bacillati</taxon>
        <taxon>Bacillota</taxon>
        <taxon>Bacilli</taxon>
        <taxon>Bacillales</taxon>
        <taxon>Bacillaceae</taxon>
        <taxon>Alteribacillus</taxon>
    </lineage>
</organism>
<evidence type="ECO:0000259" key="5">
    <source>
        <dbReference type="SMART" id="SM00903"/>
    </source>
</evidence>
<comment type="similarity">
    <text evidence="4">Belongs to the flavoredoxin family.</text>
</comment>
<dbReference type="AlphaFoldDB" id="A0A1G8B1W6"/>
<protein>
    <submittedName>
        <fullName evidence="6">NADH-FMN oxidoreductase RutF, flavin reductase (DIM6/NTAB) family</fullName>
    </submittedName>
</protein>